<dbReference type="EMBL" id="RCHS01001946">
    <property type="protein sequence ID" value="RMX50462.1"/>
    <property type="molecule type" value="Genomic_DNA"/>
</dbReference>
<organism evidence="1 2">
    <name type="scientific">Pocillopora damicornis</name>
    <name type="common">Cauliflower coral</name>
    <name type="synonym">Millepora damicornis</name>
    <dbReference type="NCBI Taxonomy" id="46731"/>
    <lineage>
        <taxon>Eukaryota</taxon>
        <taxon>Metazoa</taxon>
        <taxon>Cnidaria</taxon>
        <taxon>Anthozoa</taxon>
        <taxon>Hexacorallia</taxon>
        <taxon>Scleractinia</taxon>
        <taxon>Astrocoeniina</taxon>
        <taxon>Pocilloporidae</taxon>
        <taxon>Pocillopora</taxon>
    </lineage>
</organism>
<dbReference type="Proteomes" id="UP000275408">
    <property type="component" value="Unassembled WGS sequence"/>
</dbReference>
<accession>A0A3M6U9V1</accession>
<proteinExistence type="predicted"/>
<gene>
    <name evidence="1" type="ORF">pdam_00025885</name>
</gene>
<keyword evidence="2" id="KW-1185">Reference proteome</keyword>
<protein>
    <submittedName>
        <fullName evidence="1">Uncharacterized protein</fullName>
    </submittedName>
</protein>
<reference evidence="1 2" key="1">
    <citation type="journal article" date="2018" name="Sci. Rep.">
        <title>Comparative analysis of the Pocillopora damicornis genome highlights role of immune system in coral evolution.</title>
        <authorList>
            <person name="Cunning R."/>
            <person name="Bay R.A."/>
            <person name="Gillette P."/>
            <person name="Baker A.C."/>
            <person name="Traylor-Knowles N."/>
        </authorList>
    </citation>
    <scope>NUCLEOTIDE SEQUENCE [LARGE SCALE GENOMIC DNA]</scope>
    <source>
        <strain evidence="1">RSMAS</strain>
        <tissue evidence="1">Whole animal</tissue>
    </source>
</reference>
<sequence>MVGPALME</sequence>
<name>A0A3M6U9V1_POCDA</name>
<evidence type="ECO:0000313" key="2">
    <source>
        <dbReference type="Proteomes" id="UP000275408"/>
    </source>
</evidence>
<comment type="caution">
    <text evidence="1">The sequence shown here is derived from an EMBL/GenBank/DDBJ whole genome shotgun (WGS) entry which is preliminary data.</text>
</comment>
<evidence type="ECO:0000313" key="1">
    <source>
        <dbReference type="EMBL" id="RMX50462.1"/>
    </source>
</evidence>